<evidence type="ECO:0000313" key="5">
    <source>
        <dbReference type="Proteomes" id="UP000198406"/>
    </source>
</evidence>
<keyword evidence="2" id="KW-0472">Membrane</keyword>
<evidence type="ECO:0000256" key="1">
    <source>
        <dbReference type="SAM" id="MobiDB-lite"/>
    </source>
</evidence>
<reference evidence="4 5" key="1">
    <citation type="journal article" date="2015" name="Plant Cell">
        <title>Oil accumulation by the oleaginous diatom Fistulifera solaris as revealed by the genome and transcriptome.</title>
        <authorList>
            <person name="Tanaka T."/>
            <person name="Maeda Y."/>
            <person name="Veluchamy A."/>
            <person name="Tanaka M."/>
            <person name="Abida H."/>
            <person name="Marechal E."/>
            <person name="Bowler C."/>
            <person name="Muto M."/>
            <person name="Sunaga Y."/>
            <person name="Tanaka M."/>
            <person name="Yoshino T."/>
            <person name="Taniguchi T."/>
            <person name="Fukuda Y."/>
            <person name="Nemoto M."/>
            <person name="Matsumoto M."/>
            <person name="Wong P.S."/>
            <person name="Aburatani S."/>
            <person name="Fujibuchi W."/>
        </authorList>
    </citation>
    <scope>NUCLEOTIDE SEQUENCE [LARGE SCALE GENOMIC DNA]</scope>
    <source>
        <strain evidence="4 5">JPCC DA0580</strain>
    </source>
</reference>
<sequence length="486" mass="52052">MHLLSVIDESAIFIEIYTMIFLPKGLLAAILLFSSALGQNATDSTVEPDPVEPTVAPAVNSTEGTQTPAPAPSASPQVNATSPPVPEKLECYDNTTILREHLALKNAFTPETYTLCSNTVFEVGVATEAGQLCCLDGQAPLHPRSNAKIQCGPDGNPNNNCTLVGGNLQVLNVYPVFNEQPENAVFEGITFKNAISSAALLVNGGSVVFRNCIFEGHKGASPIASFHNGPSMDDSRRLMDTLMEGLSLEERAYWSILEYTKLLNGEKSVADPFLTSDAFAVAPMEDASVVRGEERKLQLGVDWKLQEYVFEGCTFQHNEQGEPVHGDLLRFGIVTIQESYDVATFENCTFYNNSYGNPEDVSGYAISVTTGSTITLKNNCFIDNNFIGKGPVVLASPDQLTEHSGNYVTEDDLLSCPFIFAGEEDNHECIEYEATECASGRGPTPDPAPGPAPGPAPAPVDGSSGATSRTPVLMSVAALIAFVFFV</sequence>
<evidence type="ECO:0000256" key="2">
    <source>
        <dbReference type="SAM" id="Phobius"/>
    </source>
</evidence>
<feature type="region of interest" description="Disordered" evidence="1">
    <location>
        <begin position="437"/>
        <end position="466"/>
    </location>
</feature>
<comment type="caution">
    <text evidence="4">The sequence shown here is derived from an EMBL/GenBank/DDBJ whole genome shotgun (WGS) entry which is preliminary data.</text>
</comment>
<protein>
    <recommendedName>
        <fullName evidence="3">Right handed beta helix domain-containing protein</fullName>
    </recommendedName>
</protein>
<dbReference type="Proteomes" id="UP000198406">
    <property type="component" value="Unassembled WGS sequence"/>
</dbReference>
<feature type="domain" description="Right handed beta helix" evidence="3">
    <location>
        <begin position="309"/>
        <end position="391"/>
    </location>
</feature>
<keyword evidence="2" id="KW-1133">Transmembrane helix</keyword>
<dbReference type="OrthoDB" id="49147at2759"/>
<name>A0A1Z5KA88_FISSO</name>
<dbReference type="SUPFAM" id="SSF51126">
    <property type="entry name" value="Pectin lyase-like"/>
    <property type="match status" value="1"/>
</dbReference>
<feature type="transmembrane region" description="Helical" evidence="2">
    <location>
        <begin position="12"/>
        <end position="33"/>
    </location>
</feature>
<accession>A0A1Z5KA88</accession>
<keyword evidence="5" id="KW-1185">Reference proteome</keyword>
<dbReference type="AlphaFoldDB" id="A0A1Z5KA88"/>
<proteinExistence type="predicted"/>
<dbReference type="InterPro" id="IPR011050">
    <property type="entry name" value="Pectin_lyase_fold/virulence"/>
</dbReference>
<keyword evidence="2" id="KW-0812">Transmembrane</keyword>
<dbReference type="EMBL" id="BDSP01000198">
    <property type="protein sequence ID" value="GAX23180.1"/>
    <property type="molecule type" value="Genomic_DNA"/>
</dbReference>
<dbReference type="InParanoid" id="A0A1Z5KA88"/>
<organism evidence="4 5">
    <name type="scientific">Fistulifera solaris</name>
    <name type="common">Oleaginous diatom</name>
    <dbReference type="NCBI Taxonomy" id="1519565"/>
    <lineage>
        <taxon>Eukaryota</taxon>
        <taxon>Sar</taxon>
        <taxon>Stramenopiles</taxon>
        <taxon>Ochrophyta</taxon>
        <taxon>Bacillariophyta</taxon>
        <taxon>Bacillariophyceae</taxon>
        <taxon>Bacillariophycidae</taxon>
        <taxon>Naviculales</taxon>
        <taxon>Naviculaceae</taxon>
        <taxon>Fistulifera</taxon>
    </lineage>
</organism>
<dbReference type="InterPro" id="IPR012334">
    <property type="entry name" value="Pectin_lyas_fold"/>
</dbReference>
<evidence type="ECO:0000259" key="3">
    <source>
        <dbReference type="Pfam" id="PF13229"/>
    </source>
</evidence>
<gene>
    <name evidence="4" type="ORF">FisN_39Hh024</name>
</gene>
<dbReference type="Pfam" id="PF13229">
    <property type="entry name" value="Beta_helix"/>
    <property type="match status" value="1"/>
</dbReference>
<evidence type="ECO:0000313" key="4">
    <source>
        <dbReference type="EMBL" id="GAX23180.1"/>
    </source>
</evidence>
<dbReference type="Gene3D" id="2.160.20.10">
    <property type="entry name" value="Single-stranded right-handed beta-helix, Pectin lyase-like"/>
    <property type="match status" value="1"/>
</dbReference>
<dbReference type="InterPro" id="IPR039448">
    <property type="entry name" value="Beta_helix"/>
</dbReference>
<feature type="compositionally biased region" description="Pro residues" evidence="1">
    <location>
        <begin position="444"/>
        <end position="458"/>
    </location>
</feature>
<feature type="region of interest" description="Disordered" evidence="1">
    <location>
        <begin position="42"/>
        <end position="85"/>
    </location>
</feature>